<dbReference type="GO" id="GO:0003723">
    <property type="term" value="F:RNA binding"/>
    <property type="evidence" value="ECO:0007669"/>
    <property type="project" value="UniProtKB-UniRule"/>
</dbReference>
<evidence type="ECO:0000313" key="14">
    <source>
        <dbReference type="Proteomes" id="UP000260351"/>
    </source>
</evidence>
<gene>
    <name evidence="7" type="primary">rhlB</name>
    <name evidence="13" type="ORF">DZC52_11860</name>
</gene>
<dbReference type="Proteomes" id="UP000260351">
    <property type="component" value="Unassembled WGS sequence"/>
</dbReference>
<dbReference type="SUPFAM" id="SSF52540">
    <property type="entry name" value="P-loop containing nucleoside triphosphate hydrolases"/>
    <property type="match status" value="1"/>
</dbReference>
<organism evidence="13 14">
    <name type="scientific">Wenzhouxiangella sediminis</name>
    <dbReference type="NCBI Taxonomy" id="1792836"/>
    <lineage>
        <taxon>Bacteria</taxon>
        <taxon>Pseudomonadati</taxon>
        <taxon>Pseudomonadota</taxon>
        <taxon>Gammaproteobacteria</taxon>
        <taxon>Chromatiales</taxon>
        <taxon>Wenzhouxiangellaceae</taxon>
        <taxon>Wenzhouxiangella</taxon>
    </lineage>
</organism>
<dbReference type="PANTHER" id="PTHR47959">
    <property type="entry name" value="ATP-DEPENDENT RNA HELICASE RHLE-RELATED"/>
    <property type="match status" value="1"/>
</dbReference>
<dbReference type="PROSITE" id="PS51194">
    <property type="entry name" value="HELICASE_CTER"/>
    <property type="match status" value="1"/>
</dbReference>
<accession>A0A3E1K765</accession>
<dbReference type="SMART" id="SM00487">
    <property type="entry name" value="DEXDc"/>
    <property type="match status" value="1"/>
</dbReference>
<evidence type="ECO:0000256" key="6">
    <source>
        <dbReference type="ARBA" id="ARBA00022884"/>
    </source>
</evidence>
<dbReference type="PANTHER" id="PTHR47959:SF10">
    <property type="entry name" value="ATP-DEPENDENT RNA HELICASE RHLB"/>
    <property type="match status" value="1"/>
</dbReference>
<dbReference type="InterPro" id="IPR044742">
    <property type="entry name" value="DEAD/DEAH_RhlB"/>
</dbReference>
<comment type="similarity">
    <text evidence="7">Belongs to the DEAD box helicase family. RhlB subfamily.</text>
</comment>
<feature type="compositionally biased region" description="Basic and acidic residues" evidence="9">
    <location>
        <begin position="377"/>
        <end position="390"/>
    </location>
</feature>
<evidence type="ECO:0000259" key="11">
    <source>
        <dbReference type="PROSITE" id="PS51194"/>
    </source>
</evidence>
<feature type="domain" description="Helicase ATP-binding" evidence="10">
    <location>
        <begin position="36"/>
        <end position="213"/>
    </location>
</feature>
<keyword evidence="14" id="KW-1185">Reference proteome</keyword>
<keyword evidence="2 7" id="KW-0547">Nucleotide-binding</keyword>
<keyword evidence="4 7" id="KW-0347">Helicase</keyword>
<comment type="catalytic activity">
    <reaction evidence="7">
        <text>ATP + H2O = ADP + phosphate + H(+)</text>
        <dbReference type="Rhea" id="RHEA:13065"/>
        <dbReference type="ChEBI" id="CHEBI:15377"/>
        <dbReference type="ChEBI" id="CHEBI:15378"/>
        <dbReference type="ChEBI" id="CHEBI:30616"/>
        <dbReference type="ChEBI" id="CHEBI:43474"/>
        <dbReference type="ChEBI" id="CHEBI:456216"/>
        <dbReference type="EC" id="3.6.4.13"/>
    </reaction>
</comment>
<evidence type="ECO:0000259" key="10">
    <source>
        <dbReference type="PROSITE" id="PS51192"/>
    </source>
</evidence>
<dbReference type="EC" id="3.6.4.13" evidence="7"/>
<dbReference type="SMART" id="SM00490">
    <property type="entry name" value="HELICc"/>
    <property type="match status" value="1"/>
</dbReference>
<evidence type="ECO:0000256" key="9">
    <source>
        <dbReference type="SAM" id="MobiDB-lite"/>
    </source>
</evidence>
<feature type="compositionally biased region" description="Basic residues" evidence="9">
    <location>
        <begin position="394"/>
        <end position="406"/>
    </location>
</feature>
<dbReference type="CDD" id="cd18787">
    <property type="entry name" value="SF2_C_DEAD"/>
    <property type="match status" value="1"/>
</dbReference>
<dbReference type="HAMAP" id="MF_00661">
    <property type="entry name" value="DEAD_helicase_RhlB"/>
    <property type="match status" value="1"/>
</dbReference>
<dbReference type="CDD" id="cd00268">
    <property type="entry name" value="DEADc"/>
    <property type="match status" value="1"/>
</dbReference>
<keyword evidence="5 7" id="KW-0067">ATP-binding</keyword>
<dbReference type="Gene3D" id="3.40.50.300">
    <property type="entry name" value="P-loop containing nucleotide triphosphate hydrolases"/>
    <property type="match status" value="2"/>
</dbReference>
<comment type="function">
    <text evidence="7">DEAD-box RNA helicase involved in RNA degradation. Has RNA-dependent ATPase activity and unwinds double-stranded RNA.</text>
</comment>
<feature type="domain" description="Helicase C-terminal" evidence="11">
    <location>
        <begin position="240"/>
        <end position="387"/>
    </location>
</feature>
<dbReference type="GO" id="GO:0005524">
    <property type="term" value="F:ATP binding"/>
    <property type="evidence" value="ECO:0007669"/>
    <property type="project" value="UniProtKB-UniRule"/>
</dbReference>
<evidence type="ECO:0000256" key="4">
    <source>
        <dbReference type="ARBA" id="ARBA00022806"/>
    </source>
</evidence>
<dbReference type="PROSITE" id="PS51195">
    <property type="entry name" value="Q_MOTIF"/>
    <property type="match status" value="1"/>
</dbReference>
<evidence type="ECO:0000256" key="8">
    <source>
        <dbReference type="PROSITE-ProRule" id="PRU00552"/>
    </source>
</evidence>
<sequence>MLTETRFDSFDLHPDIRRSLAEAGFEYCTPIQERTLPLALSGRDVAGQARTGTGKTAAFLLAVFQRLLSPDSIGPGPNPRSIIIAPTRELAIQIHRDAELLGKHTGLRSVLTYGGVDYGKQRDQIAAGVDILIGTPGRLIDYLKQGVYNLKVIEVAVLDEADRMFDLGFIADIRYLFRKMPPVDKRQTLMFSATFPLKVTELAYEHMNDAQTIRFEEEQVTSDRVRQCVYYPSNREKLPLLVKLLRGMEDGHVMVFVNTRHETDRVARTLKANGMNAAMLAGNVPQKKRQTLLKRFHDGELDVLVATDVAARGLHIPDVSHVINYDLPQDAADYVHRIGRTARLGATGDAISFACEDYAFHLPEIEEYIEMPLTVEQHDPDDLPELERPAPRKPSGKKKGGRRGGGRGRGGSNRGGGRRHSG</sequence>
<dbReference type="InterPro" id="IPR011545">
    <property type="entry name" value="DEAD/DEAH_box_helicase_dom"/>
</dbReference>
<evidence type="ECO:0000256" key="3">
    <source>
        <dbReference type="ARBA" id="ARBA00022801"/>
    </source>
</evidence>
<dbReference type="InterPro" id="IPR027417">
    <property type="entry name" value="P-loop_NTPase"/>
</dbReference>
<dbReference type="PROSITE" id="PS00039">
    <property type="entry name" value="DEAD_ATP_HELICASE"/>
    <property type="match status" value="1"/>
</dbReference>
<dbReference type="PROSITE" id="PS51192">
    <property type="entry name" value="HELICASE_ATP_BIND_1"/>
    <property type="match status" value="1"/>
</dbReference>
<evidence type="ECO:0000256" key="5">
    <source>
        <dbReference type="ARBA" id="ARBA00022840"/>
    </source>
</evidence>
<dbReference type="InterPro" id="IPR014014">
    <property type="entry name" value="RNA_helicase_DEAD_Q_motif"/>
</dbReference>
<comment type="subunit">
    <text evidence="7">Component of the RNA degradosome, which is a multiprotein complex involved in RNA processing and mRNA degradation.</text>
</comment>
<dbReference type="GO" id="GO:0006401">
    <property type="term" value="P:RNA catabolic process"/>
    <property type="evidence" value="ECO:0007669"/>
    <property type="project" value="UniProtKB-UniRule"/>
</dbReference>
<keyword evidence="6 7" id="KW-0694">RNA-binding</keyword>
<feature type="domain" description="DEAD-box RNA helicase Q" evidence="12">
    <location>
        <begin position="5"/>
        <end position="33"/>
    </location>
</feature>
<dbReference type="InterPro" id="IPR014001">
    <property type="entry name" value="Helicase_ATP-bd"/>
</dbReference>
<dbReference type="EMBL" id="QUZK01000042">
    <property type="protein sequence ID" value="RFF29789.1"/>
    <property type="molecule type" value="Genomic_DNA"/>
</dbReference>
<evidence type="ECO:0000313" key="13">
    <source>
        <dbReference type="EMBL" id="RFF29789.1"/>
    </source>
</evidence>
<proteinExistence type="inferred from homology"/>
<dbReference type="AlphaFoldDB" id="A0A3E1K765"/>
<keyword evidence="1 7" id="KW-0963">Cytoplasm</keyword>
<evidence type="ECO:0000256" key="7">
    <source>
        <dbReference type="HAMAP-Rule" id="MF_00661"/>
    </source>
</evidence>
<dbReference type="OrthoDB" id="9805696at2"/>
<dbReference type="InterPro" id="IPR050079">
    <property type="entry name" value="DEAD_box_RNA_helicase"/>
</dbReference>
<name>A0A3E1K765_9GAMM</name>
<reference evidence="13 14" key="1">
    <citation type="submission" date="2018-08" db="EMBL/GenBank/DDBJ databases">
        <title>Wenzhouxiangella salilacus sp. nov., a novel bacterium isolated from a saline lake in Xinjiang Province, China.</title>
        <authorList>
            <person name="Han S."/>
        </authorList>
    </citation>
    <scope>NUCLEOTIDE SEQUENCE [LARGE SCALE GENOMIC DNA]</scope>
    <source>
        <strain evidence="13 14">XDB06</strain>
    </source>
</reference>
<dbReference type="GO" id="GO:0016887">
    <property type="term" value="F:ATP hydrolysis activity"/>
    <property type="evidence" value="ECO:0007669"/>
    <property type="project" value="RHEA"/>
</dbReference>
<feature type="short sequence motif" description="Q motif" evidence="8">
    <location>
        <begin position="5"/>
        <end position="33"/>
    </location>
</feature>
<dbReference type="GO" id="GO:0005829">
    <property type="term" value="C:cytosol"/>
    <property type="evidence" value="ECO:0007669"/>
    <property type="project" value="TreeGrafter"/>
</dbReference>
<dbReference type="Pfam" id="PF00270">
    <property type="entry name" value="DEAD"/>
    <property type="match status" value="1"/>
</dbReference>
<dbReference type="GO" id="GO:0003724">
    <property type="term" value="F:RNA helicase activity"/>
    <property type="evidence" value="ECO:0007669"/>
    <property type="project" value="UniProtKB-UniRule"/>
</dbReference>
<dbReference type="InterPro" id="IPR023554">
    <property type="entry name" value="RNA_helicase_ATP-dep_RhlB"/>
</dbReference>
<keyword evidence="3 7" id="KW-0378">Hydrolase</keyword>
<comment type="subcellular location">
    <subcellularLocation>
        <location evidence="7">Cytoplasm</location>
    </subcellularLocation>
</comment>
<evidence type="ECO:0000259" key="12">
    <source>
        <dbReference type="PROSITE" id="PS51195"/>
    </source>
</evidence>
<evidence type="ECO:0000256" key="2">
    <source>
        <dbReference type="ARBA" id="ARBA00022741"/>
    </source>
</evidence>
<dbReference type="Pfam" id="PF00271">
    <property type="entry name" value="Helicase_C"/>
    <property type="match status" value="1"/>
</dbReference>
<dbReference type="InterPro" id="IPR000629">
    <property type="entry name" value="RNA-helicase_DEAD-box_CS"/>
</dbReference>
<feature type="region of interest" description="Disordered" evidence="9">
    <location>
        <begin position="377"/>
        <end position="422"/>
    </location>
</feature>
<comment type="caution">
    <text evidence="13">The sequence shown here is derived from an EMBL/GenBank/DDBJ whole genome shotgun (WGS) entry which is preliminary data.</text>
</comment>
<evidence type="ECO:0000256" key="1">
    <source>
        <dbReference type="ARBA" id="ARBA00022490"/>
    </source>
</evidence>
<dbReference type="InterPro" id="IPR001650">
    <property type="entry name" value="Helicase_C-like"/>
</dbReference>
<protein>
    <recommendedName>
        <fullName evidence="7">ATP-dependent RNA helicase RhlB</fullName>
        <ecNumber evidence="7">3.6.4.13</ecNumber>
    </recommendedName>
</protein>